<feature type="compositionally biased region" description="Polar residues" evidence="2">
    <location>
        <begin position="70"/>
        <end position="87"/>
    </location>
</feature>
<dbReference type="EMBL" id="JABMIG020000016">
    <property type="protein sequence ID" value="KAL3803002.1"/>
    <property type="molecule type" value="Genomic_DNA"/>
</dbReference>
<reference evidence="4 5" key="1">
    <citation type="journal article" date="2020" name="G3 (Bethesda)">
        <title>Improved Reference Genome for Cyclotella cryptica CCMP332, a Model for Cell Wall Morphogenesis, Salinity Adaptation, and Lipid Production in Diatoms (Bacillariophyta).</title>
        <authorList>
            <person name="Roberts W.R."/>
            <person name="Downey K.M."/>
            <person name="Ruck E.C."/>
            <person name="Traller J.C."/>
            <person name="Alverson A.J."/>
        </authorList>
    </citation>
    <scope>NUCLEOTIDE SEQUENCE [LARGE SCALE GENOMIC DNA]</scope>
    <source>
        <strain evidence="4 5">CCMP332</strain>
    </source>
</reference>
<organism evidence="4 5">
    <name type="scientific">Cyclotella cryptica</name>
    <dbReference type="NCBI Taxonomy" id="29204"/>
    <lineage>
        <taxon>Eukaryota</taxon>
        <taxon>Sar</taxon>
        <taxon>Stramenopiles</taxon>
        <taxon>Ochrophyta</taxon>
        <taxon>Bacillariophyta</taxon>
        <taxon>Coscinodiscophyceae</taxon>
        <taxon>Thalassiosirophycidae</taxon>
        <taxon>Stephanodiscales</taxon>
        <taxon>Stephanodiscaceae</taxon>
        <taxon>Cyclotella</taxon>
    </lineage>
</organism>
<evidence type="ECO:0000313" key="5">
    <source>
        <dbReference type="Proteomes" id="UP001516023"/>
    </source>
</evidence>
<feature type="compositionally biased region" description="Low complexity" evidence="2">
    <location>
        <begin position="279"/>
        <end position="288"/>
    </location>
</feature>
<keyword evidence="1" id="KW-0175">Coiled coil</keyword>
<dbReference type="InterPro" id="IPR001849">
    <property type="entry name" value="PH_domain"/>
</dbReference>
<evidence type="ECO:0000256" key="1">
    <source>
        <dbReference type="SAM" id="Coils"/>
    </source>
</evidence>
<feature type="region of interest" description="Disordered" evidence="2">
    <location>
        <begin position="1"/>
        <end position="24"/>
    </location>
</feature>
<sequence>MIPNFMDEHSEGADALSLTSEDSQEPYFNTRTGAILSAREAWAILSQHDERYHAKLLHGTTTPDHDEPNSPCSNADASLSGPTQSSIDRALHPNHYLPHATHDHRVDPGLDSAPHPDEERDPVVLRAQAMALAAANGQKLTPEQVILIARPDVQQQKLIEETRKAKQQQQHKGNLQQIGADIKKFIETEKEKSALLWGADLGKFIEEQSWKLNASAAANAGTSAAAAEGNAEGQEKRKKMDGFGSDPLALATVEEEPVMGESRNYAGQCQKGTSPPPTSSSSGEYPNNSSNAGITSLWSNMPTLPSLNAASLFPVSKPTTSTVLKQSSIEEEDMLRISGVLWKRRSGLGKHSTIKAWERRVVELRGSKLMYYKTPGEEVDEENKCSLLDSSEEESSIPSAHNNSINTPSKRISIFEQAANTAEHKLQSARDELSRMAMAAGIESLKPNPSNVPRGILDIVKEGATVAASRGHSGSPTPFCVSIKVKSETKWKFCFESHGMMMEWLTALTDVVVRSSVEAMKGADTCGSAGDWEMQDYSIAMGRKGDTAASDENVDTQDATNIDSRQVAGSMVPKQVVNNRSASTVFASDGRVEDFALRGLQLKVVCFMSNFALLLARSSALSIERYWTMMVLMNFVMYQLCTTSIDAPKTSDGVESEHSVELKSTPKYVSPEKSRFFTHKVKAGSSCLKVSSVEDSNMTENGSRLPTWLPGSPYDLEVRSHGYLTTKRKIPSPGELYECIAVDCFASDTRYSDIALRVVLPENEFKDQDSCIRWKSPDLFVVSITIPTEAPKFGMGKNSDDGPGTTIVGYFRMKELTRSILQRITADGYDPATDDAESEMDVQKRMTNGVRLWEQYCKQAPTDSNFQARFKLIPHVNLSELGCPSYISKYNGKPDSYVRHLETTIAKRTFHSDTELLSSKPILTRNPSNRHKPVLIKRNGITGFLSEYPSLNAMEFDISLHPFPFLFKQAMAYLKENYFDKAVGTFGFVIEGRNDNELPEVVIGAMQICYPNPQYVVSSYEFFGEQS</sequence>
<dbReference type="Gene3D" id="2.30.29.30">
    <property type="entry name" value="Pleckstrin-homology domain (PH domain)/Phosphotyrosine-binding domain (PTB)"/>
    <property type="match status" value="1"/>
</dbReference>
<dbReference type="InterPro" id="IPR011993">
    <property type="entry name" value="PH-like_dom_sf"/>
</dbReference>
<dbReference type="SMART" id="SM00233">
    <property type="entry name" value="PH"/>
    <property type="match status" value="1"/>
</dbReference>
<dbReference type="Proteomes" id="UP001516023">
    <property type="component" value="Unassembled WGS sequence"/>
</dbReference>
<evidence type="ECO:0000256" key="2">
    <source>
        <dbReference type="SAM" id="MobiDB-lite"/>
    </source>
</evidence>
<keyword evidence="5" id="KW-1185">Reference proteome</keyword>
<feature type="region of interest" description="Disordered" evidence="2">
    <location>
        <begin position="265"/>
        <end position="288"/>
    </location>
</feature>
<dbReference type="AlphaFoldDB" id="A0ABD3QSA5"/>
<comment type="caution">
    <text evidence="4">The sequence shown here is derived from an EMBL/GenBank/DDBJ whole genome shotgun (WGS) entry which is preliminary data.</text>
</comment>
<name>A0ABD3QSA5_9STRA</name>
<evidence type="ECO:0000259" key="3">
    <source>
        <dbReference type="PROSITE" id="PS50003"/>
    </source>
</evidence>
<feature type="region of interest" description="Disordered" evidence="2">
    <location>
        <begin position="225"/>
        <end position="245"/>
    </location>
</feature>
<evidence type="ECO:0000313" key="4">
    <source>
        <dbReference type="EMBL" id="KAL3803002.1"/>
    </source>
</evidence>
<gene>
    <name evidence="4" type="ORF">HJC23_011625</name>
</gene>
<feature type="compositionally biased region" description="Basic and acidic residues" evidence="2">
    <location>
        <begin position="1"/>
        <end position="12"/>
    </location>
</feature>
<feature type="domain" description="PH" evidence="3">
    <location>
        <begin position="334"/>
        <end position="513"/>
    </location>
</feature>
<feature type="coiled-coil region" evidence="1">
    <location>
        <begin position="412"/>
        <end position="439"/>
    </location>
</feature>
<dbReference type="PANTHER" id="PTHR31558:SF3">
    <property type="entry name" value="CW14 PROTEIN"/>
    <property type="match status" value="1"/>
</dbReference>
<dbReference type="Pfam" id="PF07059">
    <property type="entry name" value="EDR2_C"/>
    <property type="match status" value="1"/>
</dbReference>
<feature type="region of interest" description="Disordered" evidence="2">
    <location>
        <begin position="58"/>
        <end position="118"/>
    </location>
</feature>
<dbReference type="SUPFAM" id="SSF50729">
    <property type="entry name" value="PH domain-like"/>
    <property type="match status" value="1"/>
</dbReference>
<accession>A0ABD3QSA5</accession>
<dbReference type="PANTHER" id="PTHR31558">
    <property type="entry name" value="CW14 PROTEIN"/>
    <property type="match status" value="1"/>
</dbReference>
<dbReference type="InterPro" id="IPR009769">
    <property type="entry name" value="EDR2_C"/>
</dbReference>
<protein>
    <recommendedName>
        <fullName evidence="3">PH domain-containing protein</fullName>
    </recommendedName>
</protein>
<feature type="compositionally biased region" description="Basic and acidic residues" evidence="2">
    <location>
        <begin position="100"/>
        <end position="118"/>
    </location>
</feature>
<proteinExistence type="predicted"/>
<dbReference type="PROSITE" id="PS50003">
    <property type="entry name" value="PH_DOMAIN"/>
    <property type="match status" value="1"/>
</dbReference>